<dbReference type="GO" id="GO:0043386">
    <property type="term" value="P:mycotoxin biosynthetic process"/>
    <property type="evidence" value="ECO:0007669"/>
    <property type="project" value="InterPro"/>
</dbReference>
<keyword evidence="3" id="KW-1133">Transmembrane helix</keyword>
<sequence length="242" mass="27915">MNFPSFNIPTRTLRIVLVVQWVLIVFLTAFNVFRHRLYEEFSPLRPNHIMSPADDIVHYEVQELTFQHVTPYKGAGDEVDQAWAELYNFSKSVLTKDEASLLSNQPDPLYPTSAFKSHGHHSRAASASAHVEPVYLIELDVFSQLHCLDDIRRFVHSNEYPSQQPSSARLSWCIDSLRQSLMCTTDINSMVYSRNPDTKEFELSDTNAYTCRDFGAIRQWAKERQLDAGVEMTLDVDDTSYW</sequence>
<keyword evidence="3" id="KW-0472">Membrane</keyword>
<keyword evidence="3" id="KW-0812">Transmembrane</keyword>
<evidence type="ECO:0000256" key="2">
    <source>
        <dbReference type="ARBA" id="ARBA00035112"/>
    </source>
</evidence>
<feature type="transmembrane region" description="Helical" evidence="3">
    <location>
        <begin position="12"/>
        <end position="33"/>
    </location>
</feature>
<evidence type="ECO:0000313" key="4">
    <source>
        <dbReference type="EMBL" id="KAJ3837940.1"/>
    </source>
</evidence>
<organism evidence="4 5">
    <name type="scientific">Lentinula raphanica</name>
    <dbReference type="NCBI Taxonomy" id="153919"/>
    <lineage>
        <taxon>Eukaryota</taxon>
        <taxon>Fungi</taxon>
        <taxon>Dikarya</taxon>
        <taxon>Basidiomycota</taxon>
        <taxon>Agaricomycotina</taxon>
        <taxon>Agaricomycetes</taxon>
        <taxon>Agaricomycetidae</taxon>
        <taxon>Agaricales</taxon>
        <taxon>Marasmiineae</taxon>
        <taxon>Omphalotaceae</taxon>
        <taxon>Lentinula</taxon>
    </lineage>
</organism>
<reference evidence="4" key="1">
    <citation type="submission" date="2022-08" db="EMBL/GenBank/DDBJ databases">
        <authorList>
            <consortium name="DOE Joint Genome Institute"/>
            <person name="Min B."/>
            <person name="Riley R."/>
            <person name="Sierra-Patev S."/>
            <person name="Naranjo-Ortiz M."/>
            <person name="Looney B."/>
            <person name="Konkel Z."/>
            <person name="Slot J.C."/>
            <person name="Sakamoto Y."/>
            <person name="Steenwyk J.L."/>
            <person name="Rokas A."/>
            <person name="Carro J."/>
            <person name="Camarero S."/>
            <person name="Ferreira P."/>
            <person name="Molpeceres G."/>
            <person name="Ruiz-Duenas F.J."/>
            <person name="Serrano A."/>
            <person name="Henrissat B."/>
            <person name="Drula E."/>
            <person name="Hughes K.W."/>
            <person name="Mata J.L."/>
            <person name="Ishikawa N.K."/>
            <person name="Vargas-Isla R."/>
            <person name="Ushijima S."/>
            <person name="Smith C.A."/>
            <person name="Ahrendt S."/>
            <person name="Andreopoulos W."/>
            <person name="He G."/>
            <person name="Labutti K."/>
            <person name="Lipzen A."/>
            <person name="Ng V."/>
            <person name="Sandor L."/>
            <person name="Barry K."/>
            <person name="Martinez A.T."/>
            <person name="Xiao Y."/>
            <person name="Gibbons J.G."/>
            <person name="Terashima K."/>
            <person name="Hibbett D.S."/>
            <person name="Grigoriev I.V."/>
        </authorList>
    </citation>
    <scope>NUCLEOTIDE SEQUENCE</scope>
    <source>
        <strain evidence="4">TFB9207</strain>
    </source>
</reference>
<keyword evidence="5" id="KW-1185">Reference proteome</keyword>
<comment type="pathway">
    <text evidence="1">Mycotoxin biosynthesis.</text>
</comment>
<proteinExistence type="inferred from homology"/>
<dbReference type="AlphaFoldDB" id="A0AA38P896"/>
<accession>A0AA38P896</accession>
<dbReference type="Pfam" id="PF11807">
    <property type="entry name" value="UstYa"/>
    <property type="match status" value="1"/>
</dbReference>
<dbReference type="PANTHER" id="PTHR33365">
    <property type="entry name" value="YALI0B05434P"/>
    <property type="match status" value="1"/>
</dbReference>
<name>A0AA38P896_9AGAR</name>
<dbReference type="InterPro" id="IPR021765">
    <property type="entry name" value="UstYa-like"/>
</dbReference>
<gene>
    <name evidence="4" type="ORF">F5878DRAFT_191988</name>
</gene>
<evidence type="ECO:0000256" key="3">
    <source>
        <dbReference type="SAM" id="Phobius"/>
    </source>
</evidence>
<dbReference type="PANTHER" id="PTHR33365:SF4">
    <property type="entry name" value="CYCLOCHLOROTINE BIOSYNTHESIS PROTEIN O"/>
    <property type="match status" value="1"/>
</dbReference>
<comment type="similarity">
    <text evidence="2">Belongs to the ustYa family.</text>
</comment>
<comment type="caution">
    <text evidence="4">The sequence shown here is derived from an EMBL/GenBank/DDBJ whole genome shotgun (WGS) entry which is preliminary data.</text>
</comment>
<dbReference type="EMBL" id="MU806212">
    <property type="protein sequence ID" value="KAJ3837940.1"/>
    <property type="molecule type" value="Genomic_DNA"/>
</dbReference>
<dbReference type="Proteomes" id="UP001163846">
    <property type="component" value="Unassembled WGS sequence"/>
</dbReference>
<evidence type="ECO:0000256" key="1">
    <source>
        <dbReference type="ARBA" id="ARBA00004685"/>
    </source>
</evidence>
<evidence type="ECO:0000313" key="5">
    <source>
        <dbReference type="Proteomes" id="UP001163846"/>
    </source>
</evidence>
<protein>
    <submittedName>
        <fullName evidence="4">Uncharacterized protein</fullName>
    </submittedName>
</protein>